<evidence type="ECO:0000313" key="3">
    <source>
        <dbReference type="EMBL" id="CCD24894.1"/>
    </source>
</evidence>
<feature type="region of interest" description="Disordered" evidence="1">
    <location>
        <begin position="1"/>
        <end position="32"/>
    </location>
</feature>
<dbReference type="GeneID" id="11498612"/>
<dbReference type="KEGG" id="ndi:NDAI_0E00780"/>
<dbReference type="EMBL" id="HE580271">
    <property type="protein sequence ID" value="CCD24894.1"/>
    <property type="molecule type" value="Genomic_DNA"/>
</dbReference>
<organism evidence="3 4">
    <name type="scientific">Naumovozyma dairenensis (strain ATCC 10597 / BCRC 20456 / CBS 421 / NBRC 0211 / NRRL Y-12639)</name>
    <name type="common">Saccharomyces dairenensis</name>
    <dbReference type="NCBI Taxonomy" id="1071378"/>
    <lineage>
        <taxon>Eukaryota</taxon>
        <taxon>Fungi</taxon>
        <taxon>Dikarya</taxon>
        <taxon>Ascomycota</taxon>
        <taxon>Saccharomycotina</taxon>
        <taxon>Saccharomycetes</taxon>
        <taxon>Saccharomycetales</taxon>
        <taxon>Saccharomycetaceae</taxon>
        <taxon>Naumovozyma</taxon>
    </lineage>
</organism>
<dbReference type="PANTHER" id="PTHR44086">
    <property type="entry name" value="THIOSULFATE SULFURTRANSFERASE RDL2, MITOCHONDRIAL-RELATED"/>
    <property type="match status" value="1"/>
</dbReference>
<reference evidence="3 4" key="1">
    <citation type="journal article" date="2011" name="Proc. Natl. Acad. Sci. U.S.A.">
        <title>Evolutionary erosion of yeast sex chromosomes by mating-type switching accidents.</title>
        <authorList>
            <person name="Gordon J.L."/>
            <person name="Armisen D."/>
            <person name="Proux-Wera E."/>
            <person name="Oheigeartaigh S.S."/>
            <person name="Byrne K.P."/>
            <person name="Wolfe K.H."/>
        </authorList>
    </citation>
    <scope>NUCLEOTIDE SEQUENCE [LARGE SCALE GENOMIC DNA]</scope>
    <source>
        <strain evidence="4">ATCC 10597 / BCRC 20456 / CBS 421 / NBRC 0211 / NRRL Y-12639</strain>
    </source>
</reference>
<dbReference type="PANTHER" id="PTHR44086:SF10">
    <property type="entry name" value="THIOSULFATE SULFURTRANSFERASE_RHODANESE-LIKE DOMAIN-CONTAINING PROTEIN 3"/>
    <property type="match status" value="1"/>
</dbReference>
<dbReference type="GO" id="GO:0006790">
    <property type="term" value="P:sulfur compound metabolic process"/>
    <property type="evidence" value="ECO:0007669"/>
    <property type="project" value="EnsemblFungi"/>
</dbReference>
<dbReference type="GO" id="GO:0005739">
    <property type="term" value="C:mitochondrion"/>
    <property type="evidence" value="ECO:0007669"/>
    <property type="project" value="TreeGrafter"/>
</dbReference>
<dbReference type="InterPro" id="IPR001763">
    <property type="entry name" value="Rhodanese-like_dom"/>
</dbReference>
<keyword evidence="4" id="KW-1185">Reference proteome</keyword>
<dbReference type="PROSITE" id="PS50206">
    <property type="entry name" value="RHODANESE_3"/>
    <property type="match status" value="1"/>
</dbReference>
<protein>
    <recommendedName>
        <fullName evidence="2">Rhodanese domain-containing protein</fullName>
    </recommendedName>
</protein>
<feature type="domain" description="Rhodanese" evidence="2">
    <location>
        <begin position="50"/>
        <end position="151"/>
    </location>
</feature>
<dbReference type="Gene3D" id="3.40.250.10">
    <property type="entry name" value="Rhodanese-like domain"/>
    <property type="match status" value="1"/>
</dbReference>
<dbReference type="CDD" id="cd01519">
    <property type="entry name" value="RHOD_HSP67B2"/>
    <property type="match status" value="1"/>
</dbReference>
<dbReference type="SMART" id="SM00450">
    <property type="entry name" value="RHOD"/>
    <property type="match status" value="1"/>
</dbReference>
<evidence type="ECO:0000259" key="2">
    <source>
        <dbReference type="PROSITE" id="PS50206"/>
    </source>
</evidence>
<evidence type="ECO:0000256" key="1">
    <source>
        <dbReference type="SAM" id="MobiDB-lite"/>
    </source>
</evidence>
<accession>G0WAX4</accession>
<dbReference type="eggNOG" id="KOG1530">
    <property type="taxonomic scope" value="Eukaryota"/>
</dbReference>
<dbReference type="InterPro" id="IPR036873">
    <property type="entry name" value="Rhodanese-like_dom_sf"/>
</dbReference>
<dbReference type="GO" id="GO:0004792">
    <property type="term" value="F:thiosulfate-cyanide sulfurtransferase activity"/>
    <property type="evidence" value="ECO:0007669"/>
    <property type="project" value="EnsemblFungi"/>
</dbReference>
<dbReference type="HOGENOM" id="CLU_089574_0_2_1"/>
<dbReference type="SUPFAM" id="SSF52821">
    <property type="entry name" value="Rhodanese/Cell cycle control phosphatase"/>
    <property type="match status" value="1"/>
</dbReference>
<dbReference type="RefSeq" id="XP_003670137.1">
    <property type="nucleotide sequence ID" value="XM_003670089.1"/>
</dbReference>
<dbReference type="Pfam" id="PF00581">
    <property type="entry name" value="Rhodanese"/>
    <property type="match status" value="1"/>
</dbReference>
<sequence>MWKRIVSAWNGSDEVDSPHHHSSTTTTSSSSEYKSPIYNFQQMKEIVYHPDPSVTLIDCREPSEFEVVRIPGSINIPFRTHPNAFILDDQEFKETFGVDKPSKDSELIFFCASGMRASKAQNVAVQCGYENTALYKGSMNDWVDNGGDQLQFH</sequence>
<dbReference type="OMA" id="REPYELF"/>
<dbReference type="AlphaFoldDB" id="G0WAX4"/>
<name>G0WAX4_NAUDC</name>
<dbReference type="Proteomes" id="UP000000689">
    <property type="component" value="Chromosome 5"/>
</dbReference>
<proteinExistence type="predicted"/>
<dbReference type="STRING" id="1071378.G0WAX4"/>
<gene>
    <name evidence="3" type="primary">NDAI0E00780</name>
    <name evidence="3" type="ordered locus">NDAI_0E00780</name>
</gene>
<evidence type="ECO:0000313" key="4">
    <source>
        <dbReference type="Proteomes" id="UP000000689"/>
    </source>
</evidence>
<dbReference type="OrthoDB" id="566238at2759"/>